<dbReference type="RefSeq" id="WP_203668716.1">
    <property type="nucleotide sequence ID" value="NZ_BONO01000014.1"/>
</dbReference>
<dbReference type="AlphaFoldDB" id="A0A919PDP3"/>
<gene>
    <name evidence="1" type="ORF">Cpa01nite_20780</name>
</gene>
<evidence type="ECO:0000313" key="2">
    <source>
        <dbReference type="Proteomes" id="UP000642125"/>
    </source>
</evidence>
<organism evidence="1 2">
    <name type="scientific">Cellulomonas pakistanensis</name>
    <dbReference type="NCBI Taxonomy" id="992287"/>
    <lineage>
        <taxon>Bacteria</taxon>
        <taxon>Bacillati</taxon>
        <taxon>Actinomycetota</taxon>
        <taxon>Actinomycetes</taxon>
        <taxon>Micrococcales</taxon>
        <taxon>Cellulomonadaceae</taxon>
        <taxon>Cellulomonas</taxon>
    </lineage>
</organism>
<evidence type="ECO:0000313" key="1">
    <source>
        <dbReference type="EMBL" id="GIG36697.1"/>
    </source>
</evidence>
<reference evidence="1" key="1">
    <citation type="submission" date="2021-01" db="EMBL/GenBank/DDBJ databases">
        <title>Whole genome shotgun sequence of Cellulomonas pakistanensis NBRC 110800.</title>
        <authorList>
            <person name="Komaki H."/>
            <person name="Tamura T."/>
        </authorList>
    </citation>
    <scope>NUCLEOTIDE SEQUENCE</scope>
    <source>
        <strain evidence="1">NBRC 110800</strain>
    </source>
</reference>
<dbReference type="EMBL" id="BONO01000014">
    <property type="protein sequence ID" value="GIG36697.1"/>
    <property type="molecule type" value="Genomic_DNA"/>
</dbReference>
<dbReference type="Proteomes" id="UP000642125">
    <property type="component" value="Unassembled WGS sequence"/>
</dbReference>
<protein>
    <recommendedName>
        <fullName evidence="3">Type II toxin-antitoxin system VapC family toxin</fullName>
    </recommendedName>
</protein>
<dbReference type="Gene3D" id="3.40.50.1010">
    <property type="entry name" value="5'-nuclease"/>
    <property type="match status" value="1"/>
</dbReference>
<keyword evidence="2" id="KW-1185">Reference proteome</keyword>
<evidence type="ECO:0008006" key="3">
    <source>
        <dbReference type="Google" id="ProtNLM"/>
    </source>
</evidence>
<comment type="caution">
    <text evidence="1">The sequence shown here is derived from an EMBL/GenBank/DDBJ whole genome shotgun (WGS) entry which is preliminary data.</text>
</comment>
<sequence>MTRIAIDAHAALRLAEEGFAVPDGHQLVAPNLLRSQAMGLLYRDVRAGTLDPARAAELLEALTTLKVRLLGDRVSRAVAWRIATEQGWDDVAPAEYVAVARLQADVLVALDPDLAARARGLVEPATVEDLLALRVA</sequence>
<accession>A0A919PDP3</accession>
<name>A0A919PDP3_9CELL</name>
<proteinExistence type="predicted"/>